<comment type="caution">
    <text evidence="1">The sequence shown here is derived from an EMBL/GenBank/DDBJ whole genome shotgun (WGS) entry which is preliminary data.</text>
</comment>
<evidence type="ECO:0000313" key="2">
    <source>
        <dbReference type="Proteomes" id="UP000034889"/>
    </source>
</evidence>
<dbReference type="EMBL" id="LCJM01000028">
    <property type="protein sequence ID" value="KKT78054.1"/>
    <property type="molecule type" value="Genomic_DNA"/>
</dbReference>
<name>A0A0G1N1I3_9BACT</name>
<organism evidence="1 2">
    <name type="scientific">Candidatus Giovannonibacteria bacterium GW2011_GWC2_44_8</name>
    <dbReference type="NCBI Taxonomy" id="1618657"/>
    <lineage>
        <taxon>Bacteria</taxon>
        <taxon>Candidatus Giovannoniibacteriota</taxon>
    </lineage>
</organism>
<protein>
    <submittedName>
        <fullName evidence="1">Uncharacterized protein</fullName>
    </submittedName>
</protein>
<sequence>MKKILNSFAFLFKAFILVLLLLVGWAFINITNLIKGKKSSDKDSLSKNMFGADEASADTPPSCKATTPFLACFDGKEYKLENDILFGRPSSFYHQYDTAKALYEDGRIFPDLYKITSPVKSYNGKLLFQIQEIEPEESFFKWLELIRVAHPENTEVMVDSDFKKFYVLEKNRLEKKMILPSSVIDNRVKDRGKEI</sequence>
<reference evidence="1 2" key="1">
    <citation type="journal article" date="2015" name="Nature">
        <title>rRNA introns, odd ribosomes, and small enigmatic genomes across a large radiation of phyla.</title>
        <authorList>
            <person name="Brown C.T."/>
            <person name="Hug L.A."/>
            <person name="Thomas B.C."/>
            <person name="Sharon I."/>
            <person name="Castelle C.J."/>
            <person name="Singh A."/>
            <person name="Wilkins M.J."/>
            <person name="Williams K.H."/>
            <person name="Banfield J.F."/>
        </authorList>
    </citation>
    <scope>NUCLEOTIDE SEQUENCE [LARGE SCALE GENOMIC DNA]</scope>
</reference>
<evidence type="ECO:0000313" key="1">
    <source>
        <dbReference type="EMBL" id="KKT78054.1"/>
    </source>
</evidence>
<proteinExistence type="predicted"/>
<accession>A0A0G1N1I3</accession>
<feature type="non-terminal residue" evidence="1">
    <location>
        <position position="195"/>
    </location>
</feature>
<dbReference type="Proteomes" id="UP000034889">
    <property type="component" value="Unassembled WGS sequence"/>
</dbReference>
<gene>
    <name evidence="1" type="ORF">UW74_C0028G0001</name>
</gene>
<dbReference type="AlphaFoldDB" id="A0A0G1N1I3"/>